<keyword evidence="3 10" id="KW-0812">Transmembrane</keyword>
<evidence type="ECO:0000256" key="5">
    <source>
        <dbReference type="ARBA" id="ARBA00023040"/>
    </source>
</evidence>
<dbReference type="EnsemblMetazoa" id="CLYHEMT008629.1">
    <property type="protein sequence ID" value="CLYHEMP008629.1"/>
    <property type="gene ID" value="CLYHEMG008629"/>
</dbReference>
<comment type="subcellular location">
    <subcellularLocation>
        <location evidence="1">Cell membrane</location>
        <topology evidence="1">Multi-pass membrane protein</topology>
    </subcellularLocation>
</comment>
<name>A0A7M5VDF5_9CNID</name>
<dbReference type="PANTHER" id="PTHR24246:SF27">
    <property type="entry name" value="ADENOSINE RECEPTOR, ISOFORM A"/>
    <property type="match status" value="1"/>
</dbReference>
<dbReference type="CDD" id="cd00637">
    <property type="entry name" value="7tm_classA_rhodopsin-like"/>
    <property type="match status" value="1"/>
</dbReference>
<evidence type="ECO:0000256" key="2">
    <source>
        <dbReference type="ARBA" id="ARBA00022475"/>
    </source>
</evidence>
<keyword evidence="2" id="KW-1003">Cell membrane</keyword>
<evidence type="ECO:0000256" key="9">
    <source>
        <dbReference type="ARBA" id="ARBA00023224"/>
    </source>
</evidence>
<dbReference type="GeneID" id="136801424"/>
<reference evidence="12" key="1">
    <citation type="submission" date="2021-01" db="UniProtKB">
        <authorList>
            <consortium name="EnsemblMetazoa"/>
        </authorList>
    </citation>
    <scope>IDENTIFICATION</scope>
</reference>
<proteinExistence type="predicted"/>
<evidence type="ECO:0000256" key="1">
    <source>
        <dbReference type="ARBA" id="ARBA00004651"/>
    </source>
</evidence>
<keyword evidence="8" id="KW-0325">Glycoprotein</keyword>
<dbReference type="RefSeq" id="XP_066914162.1">
    <property type="nucleotide sequence ID" value="XM_067058061.1"/>
</dbReference>
<accession>A0A7M5VDF5</accession>
<evidence type="ECO:0000259" key="11">
    <source>
        <dbReference type="PROSITE" id="PS50262"/>
    </source>
</evidence>
<dbReference type="PROSITE" id="PS50262">
    <property type="entry name" value="G_PROTEIN_RECEP_F1_2"/>
    <property type="match status" value="1"/>
</dbReference>
<dbReference type="GO" id="GO:0005886">
    <property type="term" value="C:plasma membrane"/>
    <property type="evidence" value="ECO:0007669"/>
    <property type="project" value="UniProtKB-SubCell"/>
</dbReference>
<sequence>MLLFNPECKTSLFPPRDYQNIKDIFLLTFNCVVAILNFTLNSLVIFMIIKTRQYHNKSVLLVLILSCSDVITALVSQPLIVYMLYVKSFYTISCNLSITLQFMFFFSPYFSVFTIAFIVYDRYLRITYLNKYDKYMTKYRFMFGVFLVLCATMFQNIIVVIATLKESTELGGWAVLPLNVLTLLFEFTAYTKTIYKLRQYKKECKKKNFHTVAENSFTRLAAGYLLMILMFFTPFMVVNTVYATYPKTSQSYLDIQYTWLMTQILYCFNSFANAAIFLRINRKAKVALKIFLQRCLKTRLEHAQKRNVYHLGMTTLRREKSISFDLNNNNSSFCRTESTKC</sequence>
<feature type="transmembrane region" description="Helical" evidence="10">
    <location>
        <begin position="216"/>
        <end position="237"/>
    </location>
</feature>
<keyword evidence="7" id="KW-0675">Receptor</keyword>
<feature type="domain" description="G-protein coupled receptors family 1 profile" evidence="11">
    <location>
        <begin position="40"/>
        <end position="277"/>
    </location>
</feature>
<keyword evidence="5" id="KW-0297">G-protein coupled receptor</keyword>
<keyword evidence="6 10" id="KW-0472">Membrane</keyword>
<protein>
    <recommendedName>
        <fullName evidence="11">G-protein coupled receptors family 1 profile domain-containing protein</fullName>
    </recommendedName>
</protein>
<dbReference type="GO" id="GO:0004930">
    <property type="term" value="F:G protein-coupled receptor activity"/>
    <property type="evidence" value="ECO:0007669"/>
    <property type="project" value="UniProtKB-KW"/>
</dbReference>
<dbReference type="AlphaFoldDB" id="A0A7M5VDF5"/>
<feature type="transmembrane region" description="Helical" evidence="10">
    <location>
        <begin position="24"/>
        <end position="48"/>
    </location>
</feature>
<dbReference type="SUPFAM" id="SSF81321">
    <property type="entry name" value="Family A G protein-coupled receptor-like"/>
    <property type="match status" value="1"/>
</dbReference>
<evidence type="ECO:0000313" key="13">
    <source>
        <dbReference type="Proteomes" id="UP000594262"/>
    </source>
</evidence>
<dbReference type="PANTHER" id="PTHR24246">
    <property type="entry name" value="OLFACTORY RECEPTOR AND ADENOSINE RECEPTOR"/>
    <property type="match status" value="1"/>
</dbReference>
<dbReference type="Pfam" id="PF00001">
    <property type="entry name" value="7tm_1"/>
    <property type="match status" value="1"/>
</dbReference>
<evidence type="ECO:0000256" key="4">
    <source>
        <dbReference type="ARBA" id="ARBA00022989"/>
    </source>
</evidence>
<feature type="transmembrane region" description="Helical" evidence="10">
    <location>
        <begin position="98"/>
        <end position="120"/>
    </location>
</feature>
<feature type="transmembrane region" description="Helical" evidence="10">
    <location>
        <begin position="60"/>
        <end position="86"/>
    </location>
</feature>
<evidence type="ECO:0000256" key="8">
    <source>
        <dbReference type="ARBA" id="ARBA00023180"/>
    </source>
</evidence>
<dbReference type="Gene3D" id="1.20.1070.10">
    <property type="entry name" value="Rhodopsin 7-helix transmembrane proteins"/>
    <property type="match status" value="1"/>
</dbReference>
<feature type="transmembrane region" description="Helical" evidence="10">
    <location>
        <begin position="257"/>
        <end position="280"/>
    </location>
</feature>
<keyword evidence="9" id="KW-0807">Transducer</keyword>
<dbReference type="Proteomes" id="UP000594262">
    <property type="component" value="Unplaced"/>
</dbReference>
<organism evidence="12 13">
    <name type="scientific">Clytia hemisphaerica</name>
    <dbReference type="NCBI Taxonomy" id="252671"/>
    <lineage>
        <taxon>Eukaryota</taxon>
        <taxon>Metazoa</taxon>
        <taxon>Cnidaria</taxon>
        <taxon>Hydrozoa</taxon>
        <taxon>Hydroidolina</taxon>
        <taxon>Leptothecata</taxon>
        <taxon>Obeliida</taxon>
        <taxon>Clytiidae</taxon>
        <taxon>Clytia</taxon>
    </lineage>
</organism>
<dbReference type="InterPro" id="IPR000276">
    <property type="entry name" value="GPCR_Rhodpsn"/>
</dbReference>
<dbReference type="InterPro" id="IPR017452">
    <property type="entry name" value="GPCR_Rhodpsn_7TM"/>
</dbReference>
<feature type="transmembrane region" description="Helical" evidence="10">
    <location>
        <begin position="141"/>
        <end position="164"/>
    </location>
</feature>
<evidence type="ECO:0000256" key="3">
    <source>
        <dbReference type="ARBA" id="ARBA00022692"/>
    </source>
</evidence>
<keyword evidence="13" id="KW-1185">Reference proteome</keyword>
<dbReference type="PRINTS" id="PR00237">
    <property type="entry name" value="GPCRRHODOPSN"/>
</dbReference>
<evidence type="ECO:0000256" key="6">
    <source>
        <dbReference type="ARBA" id="ARBA00023136"/>
    </source>
</evidence>
<evidence type="ECO:0000313" key="12">
    <source>
        <dbReference type="EnsemblMetazoa" id="CLYHEMP008629.1"/>
    </source>
</evidence>
<evidence type="ECO:0000256" key="10">
    <source>
        <dbReference type="SAM" id="Phobius"/>
    </source>
</evidence>
<keyword evidence="4 10" id="KW-1133">Transmembrane helix</keyword>
<evidence type="ECO:0000256" key="7">
    <source>
        <dbReference type="ARBA" id="ARBA00023170"/>
    </source>
</evidence>
<feature type="transmembrane region" description="Helical" evidence="10">
    <location>
        <begin position="170"/>
        <end position="195"/>
    </location>
</feature>